<evidence type="ECO:0000259" key="4">
    <source>
        <dbReference type="Pfam" id="PF13613"/>
    </source>
</evidence>
<reference evidence="5 6" key="1">
    <citation type="submission" date="2022-05" db="EMBL/GenBank/DDBJ databases">
        <authorList>
            <consortium name="Genoscope - CEA"/>
            <person name="William W."/>
        </authorList>
    </citation>
    <scope>NUCLEOTIDE SEQUENCE [LARGE SCALE GENOMIC DNA]</scope>
</reference>
<sequence>MVLMKLRLDIPYRDLAYRFGVSISTVSIIFSSWLTTMEIRLSPLIYWPEREELWQTMPQCFQYSFRKKTTVIIDCFEVFIEKPTNLLARAQTFSSYKHHNTVKVLIGITPQGSISFVSKAWGGRTSDKFLTENCGLMNKLLPGDLVMADRGFTIHDIVALKESRACNTSLY</sequence>
<dbReference type="Pfam" id="PF13613">
    <property type="entry name" value="HTH_Tnp_4"/>
    <property type="match status" value="1"/>
</dbReference>
<organism evidence="5 6">
    <name type="scientific">Porites evermanni</name>
    <dbReference type="NCBI Taxonomy" id="104178"/>
    <lineage>
        <taxon>Eukaryota</taxon>
        <taxon>Metazoa</taxon>
        <taxon>Cnidaria</taxon>
        <taxon>Anthozoa</taxon>
        <taxon>Hexacorallia</taxon>
        <taxon>Scleractinia</taxon>
        <taxon>Fungiina</taxon>
        <taxon>Poritidae</taxon>
        <taxon>Porites</taxon>
    </lineage>
</organism>
<proteinExistence type="predicted"/>
<dbReference type="PANTHER" id="PTHR23080:SF144">
    <property type="entry name" value="SPINDLE AND KINETOCHORE ASSOCIATED COMPLEX SUBUNIT 3"/>
    <property type="match status" value="1"/>
</dbReference>
<protein>
    <recommendedName>
        <fullName evidence="7">DDE Tnp4 domain-containing protein</fullName>
    </recommendedName>
</protein>
<gene>
    <name evidence="5" type="ORF">PEVE_00030601</name>
</gene>
<dbReference type="EMBL" id="CALNXI010004333">
    <property type="protein sequence ID" value="CAH3195582.1"/>
    <property type="molecule type" value="Genomic_DNA"/>
</dbReference>
<dbReference type="PANTHER" id="PTHR23080">
    <property type="entry name" value="THAP DOMAIN PROTEIN"/>
    <property type="match status" value="1"/>
</dbReference>
<evidence type="ECO:0000256" key="2">
    <source>
        <dbReference type="ARBA" id="ARBA00022723"/>
    </source>
</evidence>
<dbReference type="Proteomes" id="UP001159427">
    <property type="component" value="Unassembled WGS sequence"/>
</dbReference>
<dbReference type="InterPro" id="IPR027805">
    <property type="entry name" value="Transposase_HTH_dom"/>
</dbReference>
<name>A0ABN8SVM9_9CNID</name>
<dbReference type="Pfam" id="PF13359">
    <property type="entry name" value="DDE_Tnp_4"/>
    <property type="match status" value="1"/>
</dbReference>
<accession>A0ABN8SVM9</accession>
<feature type="domain" description="DDE Tnp4" evidence="3">
    <location>
        <begin position="73"/>
        <end position="161"/>
    </location>
</feature>
<keyword evidence="2" id="KW-0479">Metal-binding</keyword>
<comment type="caution">
    <text evidence="5">The sequence shown here is derived from an EMBL/GenBank/DDBJ whole genome shotgun (WGS) entry which is preliminary data.</text>
</comment>
<evidence type="ECO:0000313" key="6">
    <source>
        <dbReference type="Proteomes" id="UP001159427"/>
    </source>
</evidence>
<evidence type="ECO:0000256" key="1">
    <source>
        <dbReference type="ARBA" id="ARBA00001968"/>
    </source>
</evidence>
<feature type="domain" description="Transposase Helix-turn-helix" evidence="4">
    <location>
        <begin position="1"/>
        <end position="43"/>
    </location>
</feature>
<evidence type="ECO:0000259" key="3">
    <source>
        <dbReference type="Pfam" id="PF13359"/>
    </source>
</evidence>
<dbReference type="InterPro" id="IPR027806">
    <property type="entry name" value="HARBI1_dom"/>
</dbReference>
<keyword evidence="6" id="KW-1185">Reference proteome</keyword>
<evidence type="ECO:0000313" key="5">
    <source>
        <dbReference type="EMBL" id="CAH3195582.1"/>
    </source>
</evidence>
<evidence type="ECO:0008006" key="7">
    <source>
        <dbReference type="Google" id="ProtNLM"/>
    </source>
</evidence>
<comment type="cofactor">
    <cofactor evidence="1">
        <name>a divalent metal cation</name>
        <dbReference type="ChEBI" id="CHEBI:60240"/>
    </cofactor>
</comment>